<feature type="region of interest" description="Disordered" evidence="1">
    <location>
        <begin position="272"/>
        <end position="334"/>
    </location>
</feature>
<feature type="compositionally biased region" description="Low complexity" evidence="1">
    <location>
        <begin position="451"/>
        <end position="463"/>
    </location>
</feature>
<feature type="compositionally biased region" description="Basic and acidic residues" evidence="1">
    <location>
        <begin position="296"/>
        <end position="309"/>
    </location>
</feature>
<evidence type="ECO:0000256" key="2">
    <source>
        <dbReference type="SAM" id="SignalP"/>
    </source>
</evidence>
<feature type="chain" id="PRO_5036495689" evidence="2">
    <location>
        <begin position="24"/>
        <end position="620"/>
    </location>
</feature>
<feature type="compositionally biased region" description="Basic and acidic residues" evidence="1">
    <location>
        <begin position="400"/>
        <end position="409"/>
    </location>
</feature>
<feature type="region of interest" description="Disordered" evidence="1">
    <location>
        <begin position="579"/>
        <end position="604"/>
    </location>
</feature>
<dbReference type="Proteomes" id="UP000886998">
    <property type="component" value="Unassembled WGS sequence"/>
</dbReference>
<feature type="compositionally biased region" description="Polar residues" evidence="1">
    <location>
        <begin position="588"/>
        <end position="604"/>
    </location>
</feature>
<feature type="compositionally biased region" description="Polar residues" evidence="1">
    <location>
        <begin position="488"/>
        <end position="498"/>
    </location>
</feature>
<evidence type="ECO:0000313" key="4">
    <source>
        <dbReference type="Proteomes" id="UP000886998"/>
    </source>
</evidence>
<keyword evidence="2" id="KW-0732">Signal</keyword>
<accession>A0A8X7CBL4</accession>
<feature type="compositionally biased region" description="Basic and acidic residues" evidence="1">
    <location>
        <begin position="430"/>
        <end position="439"/>
    </location>
</feature>
<comment type="caution">
    <text evidence="3">The sequence shown here is derived from an EMBL/GenBank/DDBJ whole genome shotgun (WGS) entry which is preliminary data.</text>
</comment>
<feature type="signal peptide" evidence="2">
    <location>
        <begin position="1"/>
        <end position="23"/>
    </location>
</feature>
<reference evidence="3" key="1">
    <citation type="submission" date="2020-08" db="EMBL/GenBank/DDBJ databases">
        <title>Multicomponent nature underlies the extraordinary mechanical properties of spider dragline silk.</title>
        <authorList>
            <person name="Kono N."/>
            <person name="Nakamura H."/>
            <person name="Mori M."/>
            <person name="Yoshida Y."/>
            <person name="Ohtoshi R."/>
            <person name="Malay A.D."/>
            <person name="Moran D.A.P."/>
            <person name="Tomita M."/>
            <person name="Numata K."/>
            <person name="Arakawa K."/>
        </authorList>
    </citation>
    <scope>NUCLEOTIDE SEQUENCE</scope>
</reference>
<sequence>MSSRSRRALLLLLLFLICSQGLCSDSSPPETSHRQKRGIMKMMMHIMWDPVRLIRYWYAYDVTKEIAKSWRKILPTMMLLPFNPSLADTPGIAKYLHPTHGLRATKHHKNTKQFAYPAVSSGETYSASQFPKDYLIADPSLKDSFSQFQHGSGVSFEGHHKQAVSETSSNLDTAPGVFQHYLNSRPQPSPGGSQNIPMSSFPVLAEGFGSNEEQQQIILHPVPHGAGPLPMLQHSHTASGEQMKLMPFPFKIDNPNKEHMIFKAMPLSSAEIPDFSSEKHDGDNIPSSTNSNGKGIKSDYFKFPSEHEYSPYVHFQPDPNSQGSYEESQKEGQVQAPHIIHTGHQELHIVLHPIPIGDSNPSSPVTNAHALHFVPVNFNASEEANSLFPFKFQTILKTSNHGEPREKKNSVPPEYDEEFYPSNNNSHKTSKTDLRKNESRYGSQEEDGTASSSSETSNSKQSSRITWILKESKSSRRKDNKNFDNDSESSIPRVSSVNFKDGEVRDKQPLRLNGQYIDLEQLREDLRHGTPVLIPYNKKPPFSSSSTKSSENSAEFIQFDNYDGLAFSAMNMPKLFEAERASEEKTLPENNSAEQFESKNSTQRIIFFLRRPPSNNQNRN</sequence>
<protein>
    <submittedName>
        <fullName evidence="3">Uncharacterized protein</fullName>
    </submittedName>
</protein>
<feature type="region of interest" description="Disordered" evidence="1">
    <location>
        <begin position="399"/>
        <end position="502"/>
    </location>
</feature>
<evidence type="ECO:0000313" key="3">
    <source>
        <dbReference type="EMBL" id="GFY63363.1"/>
    </source>
</evidence>
<name>A0A8X7CBL4_9ARAC</name>
<dbReference type="AlphaFoldDB" id="A0A8X7CBL4"/>
<proteinExistence type="predicted"/>
<organism evidence="3 4">
    <name type="scientific">Trichonephila inaurata madagascariensis</name>
    <dbReference type="NCBI Taxonomy" id="2747483"/>
    <lineage>
        <taxon>Eukaryota</taxon>
        <taxon>Metazoa</taxon>
        <taxon>Ecdysozoa</taxon>
        <taxon>Arthropoda</taxon>
        <taxon>Chelicerata</taxon>
        <taxon>Arachnida</taxon>
        <taxon>Araneae</taxon>
        <taxon>Araneomorphae</taxon>
        <taxon>Entelegynae</taxon>
        <taxon>Araneoidea</taxon>
        <taxon>Nephilidae</taxon>
        <taxon>Trichonephila</taxon>
        <taxon>Trichonephila inaurata</taxon>
    </lineage>
</organism>
<gene>
    <name evidence="3" type="primary">AVEN_51835_1</name>
    <name evidence="3" type="ORF">TNIN_327081</name>
</gene>
<keyword evidence="4" id="KW-1185">Reference proteome</keyword>
<dbReference type="EMBL" id="BMAV01014740">
    <property type="protein sequence ID" value="GFY63363.1"/>
    <property type="molecule type" value="Genomic_DNA"/>
</dbReference>
<evidence type="ECO:0000256" key="1">
    <source>
        <dbReference type="SAM" id="MobiDB-lite"/>
    </source>
</evidence>
<dbReference type="OrthoDB" id="6433180at2759"/>